<reference evidence="6 7" key="1">
    <citation type="submission" date="2019-03" db="EMBL/GenBank/DDBJ databases">
        <title>This is whole genome sequence of Paenibacillus sp MS74 strain.</title>
        <authorList>
            <person name="Trinh H.N."/>
        </authorList>
    </citation>
    <scope>NUCLEOTIDE SEQUENCE [LARGE SCALE GENOMIC DNA]</scope>
    <source>
        <strain evidence="6 7">MS74</strain>
    </source>
</reference>
<evidence type="ECO:0000313" key="6">
    <source>
        <dbReference type="EMBL" id="TDG00222.1"/>
    </source>
</evidence>
<keyword evidence="7" id="KW-1185">Reference proteome</keyword>
<evidence type="ECO:0000256" key="4">
    <source>
        <dbReference type="SAM" id="Coils"/>
    </source>
</evidence>
<name>A0A4R5KW38_9BACL</name>
<keyword evidence="3" id="KW-0804">Transcription</keyword>
<evidence type="ECO:0000256" key="1">
    <source>
        <dbReference type="ARBA" id="ARBA00023015"/>
    </source>
</evidence>
<dbReference type="Proteomes" id="UP000295636">
    <property type="component" value="Unassembled WGS sequence"/>
</dbReference>
<keyword evidence="4" id="KW-0175">Coiled coil</keyword>
<dbReference type="RefSeq" id="WP_133224931.1">
    <property type="nucleotide sequence ID" value="NZ_SMRT01000001.1"/>
</dbReference>
<dbReference type="EMBL" id="SMRT01000001">
    <property type="protein sequence ID" value="TDG00222.1"/>
    <property type="molecule type" value="Genomic_DNA"/>
</dbReference>
<dbReference type="Pfam" id="PF13411">
    <property type="entry name" value="MerR_1"/>
    <property type="match status" value="1"/>
</dbReference>
<dbReference type="InterPro" id="IPR000551">
    <property type="entry name" value="MerR-type_HTH_dom"/>
</dbReference>
<accession>A0A4R5KW38</accession>
<evidence type="ECO:0000313" key="7">
    <source>
        <dbReference type="Proteomes" id="UP000295636"/>
    </source>
</evidence>
<dbReference type="PRINTS" id="PR00040">
    <property type="entry name" value="HTHMERR"/>
</dbReference>
<dbReference type="PANTHER" id="PTHR30204:SF94">
    <property type="entry name" value="HEAVY METAL-DEPENDENT TRANSCRIPTIONAL REGULATOR HI_0293-RELATED"/>
    <property type="match status" value="1"/>
</dbReference>
<evidence type="ECO:0000256" key="3">
    <source>
        <dbReference type="ARBA" id="ARBA00023163"/>
    </source>
</evidence>
<dbReference type="InterPro" id="IPR009061">
    <property type="entry name" value="DNA-bd_dom_put_sf"/>
</dbReference>
<dbReference type="SUPFAM" id="SSF46955">
    <property type="entry name" value="Putative DNA-binding domain"/>
    <property type="match status" value="1"/>
</dbReference>
<dbReference type="GO" id="GO:0003677">
    <property type="term" value="F:DNA binding"/>
    <property type="evidence" value="ECO:0007669"/>
    <property type="project" value="UniProtKB-KW"/>
</dbReference>
<feature type="coiled-coil region" evidence="4">
    <location>
        <begin position="86"/>
        <end position="120"/>
    </location>
</feature>
<feature type="domain" description="HTH merR-type" evidence="5">
    <location>
        <begin position="1"/>
        <end position="68"/>
    </location>
</feature>
<dbReference type="InterPro" id="IPR047057">
    <property type="entry name" value="MerR_fam"/>
</dbReference>
<evidence type="ECO:0000256" key="2">
    <source>
        <dbReference type="ARBA" id="ARBA00023125"/>
    </source>
</evidence>
<dbReference type="Gene3D" id="1.10.1660.10">
    <property type="match status" value="1"/>
</dbReference>
<organism evidence="6 7">
    <name type="scientific">Paenibacillus piri</name>
    <dbReference type="NCBI Taxonomy" id="2547395"/>
    <lineage>
        <taxon>Bacteria</taxon>
        <taxon>Bacillati</taxon>
        <taxon>Bacillota</taxon>
        <taxon>Bacilli</taxon>
        <taxon>Bacillales</taxon>
        <taxon>Paenibacillaceae</taxon>
        <taxon>Paenibacillus</taxon>
    </lineage>
</organism>
<protein>
    <submittedName>
        <fullName evidence="6">MerR family transcriptional regulator</fullName>
    </submittedName>
</protein>
<proteinExistence type="predicted"/>
<dbReference type="AlphaFoldDB" id="A0A4R5KW38"/>
<keyword evidence="1" id="KW-0805">Transcription regulation</keyword>
<dbReference type="PROSITE" id="PS50937">
    <property type="entry name" value="HTH_MERR_2"/>
    <property type="match status" value="1"/>
</dbReference>
<dbReference type="PANTHER" id="PTHR30204">
    <property type="entry name" value="REDOX-CYCLING DRUG-SENSING TRANSCRIPTIONAL ACTIVATOR SOXR"/>
    <property type="match status" value="1"/>
</dbReference>
<dbReference type="SMART" id="SM00422">
    <property type="entry name" value="HTH_MERR"/>
    <property type="match status" value="1"/>
</dbReference>
<evidence type="ECO:0000259" key="5">
    <source>
        <dbReference type="PROSITE" id="PS50937"/>
    </source>
</evidence>
<dbReference type="OrthoDB" id="9806513at2"/>
<sequence length="127" mass="14841">MKISQLAKATGVSTRSIRHYEKKRLLDTKRLENNYREFEESAIERVKTIQIYLGLGMTTDEILEILLCHDAYVDVAGTDEFCEDMLDAYEQKRDEIVKQIRALAAVQQRLDQRIEQMKERRSDGDVT</sequence>
<comment type="caution">
    <text evidence="6">The sequence shown here is derived from an EMBL/GenBank/DDBJ whole genome shotgun (WGS) entry which is preliminary data.</text>
</comment>
<gene>
    <name evidence="6" type="ORF">E1757_00835</name>
</gene>
<keyword evidence="2" id="KW-0238">DNA-binding</keyword>
<dbReference type="GO" id="GO:0003700">
    <property type="term" value="F:DNA-binding transcription factor activity"/>
    <property type="evidence" value="ECO:0007669"/>
    <property type="project" value="InterPro"/>
</dbReference>